<comment type="caution">
    <text evidence="1">The sequence shown here is derived from an EMBL/GenBank/DDBJ whole genome shotgun (WGS) entry which is preliminary data.</text>
</comment>
<feature type="non-terminal residue" evidence="1">
    <location>
        <position position="1"/>
    </location>
</feature>
<evidence type="ECO:0000313" key="1">
    <source>
        <dbReference type="EMBL" id="CAG8765366.1"/>
    </source>
</evidence>
<organism evidence="1 2">
    <name type="scientific">Funneliformis caledonium</name>
    <dbReference type="NCBI Taxonomy" id="1117310"/>
    <lineage>
        <taxon>Eukaryota</taxon>
        <taxon>Fungi</taxon>
        <taxon>Fungi incertae sedis</taxon>
        <taxon>Mucoromycota</taxon>
        <taxon>Glomeromycotina</taxon>
        <taxon>Glomeromycetes</taxon>
        <taxon>Glomerales</taxon>
        <taxon>Glomeraceae</taxon>
        <taxon>Funneliformis</taxon>
    </lineage>
</organism>
<sequence>SGHLCMCLAIINRGLQWYLEDIQDRDDQNNLQYEFIEIETQFQQDSNGNHELLVADLHILNQLRASDTFTADVKQRVQRKEKYAYGIPLHTYDVSNHRQDNDHIALDDIGKNT</sequence>
<dbReference type="Proteomes" id="UP000789570">
    <property type="component" value="Unassembled WGS sequence"/>
</dbReference>
<keyword evidence="2" id="KW-1185">Reference proteome</keyword>
<accession>A0A9N9J6Z2</accession>
<evidence type="ECO:0000313" key="2">
    <source>
        <dbReference type="Proteomes" id="UP000789570"/>
    </source>
</evidence>
<dbReference type="AlphaFoldDB" id="A0A9N9J6Z2"/>
<feature type="non-terminal residue" evidence="1">
    <location>
        <position position="113"/>
    </location>
</feature>
<protein>
    <submittedName>
        <fullName evidence="1">12370_t:CDS:1</fullName>
    </submittedName>
</protein>
<gene>
    <name evidence="1" type="ORF">FCALED_LOCUS17194</name>
</gene>
<reference evidence="1" key="1">
    <citation type="submission" date="2021-06" db="EMBL/GenBank/DDBJ databases">
        <authorList>
            <person name="Kallberg Y."/>
            <person name="Tangrot J."/>
            <person name="Rosling A."/>
        </authorList>
    </citation>
    <scope>NUCLEOTIDE SEQUENCE</scope>
    <source>
        <strain evidence="1">UK204</strain>
    </source>
</reference>
<proteinExistence type="predicted"/>
<name>A0A9N9J6Z2_9GLOM</name>
<dbReference type="EMBL" id="CAJVPQ010024723">
    <property type="protein sequence ID" value="CAG8765366.1"/>
    <property type="molecule type" value="Genomic_DNA"/>
</dbReference>